<dbReference type="InterPro" id="IPR029021">
    <property type="entry name" value="Prot-tyrosine_phosphatase-like"/>
</dbReference>
<sequence>MKIEFLSGIWIIDKLDTNFIENKNISNIINLEKDLEFLGKSKEYNDTIKENIEKYEILKLVNYLKEITYYIKKAQFKSENIAIISKDYNQKSSLIILAYLIRYGFLKKEIAIQMIRTKILEAFKPTIEYDTSINIFLEQIKK</sequence>
<protein>
    <submittedName>
        <fullName evidence="1">Dual specificity phosphatase, catalytic domain protein</fullName>
    </submittedName>
</protein>
<reference evidence="1" key="1">
    <citation type="submission" date="2018-11" db="EMBL/GenBank/DDBJ databases">
        <title>A distinct lineage of giant viruses engineers rhodopsin photosystems in predatory marine eukaryotes.</title>
        <authorList>
            <person name="Needham D.M."/>
            <person name="Yoshizawa S."/>
            <person name="Hosaka T."/>
            <person name="Poirier C."/>
            <person name="Choi C.-J."/>
            <person name="Hehenberger E."/>
            <person name="Irwin N.A.T."/>
            <person name="Wilken S."/>
            <person name="Yung C.-M."/>
            <person name="Bachy C."/>
            <person name="Kurihara R."/>
            <person name="Nakajima Y."/>
            <person name="Kojima K."/>
            <person name="Kimura-Someya T."/>
            <person name="Leonard G."/>
            <person name="Malmstrom R.R."/>
            <person name="Mende D."/>
            <person name="Olson D.K."/>
            <person name="Sudo Y."/>
            <person name="Sudek S."/>
            <person name="Richards T.A."/>
            <person name="DeLong E.F."/>
            <person name="Keeling P.J."/>
            <person name="Santoro A.E."/>
            <person name="Shirouzu M."/>
            <person name="Iwasaki W."/>
            <person name="Worden A.Z."/>
        </authorList>
    </citation>
    <scope>NUCLEOTIDE SEQUENCE</scope>
</reference>
<name>A0A5B8IE89_9VIRU</name>
<organism evidence="1">
    <name type="scientific">Mimiviridae sp. ChoanoV1</name>
    <dbReference type="NCBI Taxonomy" id="2596887"/>
    <lineage>
        <taxon>Viruses</taxon>
        <taxon>Varidnaviria</taxon>
        <taxon>Bamfordvirae</taxon>
        <taxon>Nucleocytoviricota</taxon>
        <taxon>Megaviricetes</taxon>
        <taxon>Imitervirales</taxon>
        <taxon>Schizomimiviridae</taxon>
    </lineage>
</organism>
<gene>
    <name evidence="1" type="ORF">5_53</name>
</gene>
<dbReference type="Gene3D" id="3.90.190.10">
    <property type="entry name" value="Protein tyrosine phosphatase superfamily"/>
    <property type="match status" value="1"/>
</dbReference>
<proteinExistence type="predicted"/>
<dbReference type="EMBL" id="MK250089">
    <property type="protein sequence ID" value="QDY52256.1"/>
    <property type="molecule type" value="Genomic_DNA"/>
</dbReference>
<accession>A0A5B8IE89</accession>
<evidence type="ECO:0000313" key="1">
    <source>
        <dbReference type="EMBL" id="QDY52256.1"/>
    </source>
</evidence>